<name>A0ABN9U6L2_9DINO</name>
<dbReference type="Proteomes" id="UP001189429">
    <property type="component" value="Unassembled WGS sequence"/>
</dbReference>
<feature type="compositionally biased region" description="Basic and acidic residues" evidence="1">
    <location>
        <begin position="164"/>
        <end position="174"/>
    </location>
</feature>
<reference evidence="3" key="1">
    <citation type="submission" date="2023-10" db="EMBL/GenBank/DDBJ databases">
        <authorList>
            <person name="Chen Y."/>
            <person name="Shah S."/>
            <person name="Dougan E. K."/>
            <person name="Thang M."/>
            <person name="Chan C."/>
        </authorList>
    </citation>
    <scope>NUCLEOTIDE SEQUENCE [LARGE SCALE GENOMIC DNA]</scope>
</reference>
<feature type="compositionally biased region" description="Basic and acidic residues" evidence="1">
    <location>
        <begin position="87"/>
        <end position="117"/>
    </location>
</feature>
<accession>A0ABN9U6L2</accession>
<feature type="chain" id="PRO_5046374629" evidence="2">
    <location>
        <begin position="23"/>
        <end position="197"/>
    </location>
</feature>
<organism evidence="3 4">
    <name type="scientific">Prorocentrum cordatum</name>
    <dbReference type="NCBI Taxonomy" id="2364126"/>
    <lineage>
        <taxon>Eukaryota</taxon>
        <taxon>Sar</taxon>
        <taxon>Alveolata</taxon>
        <taxon>Dinophyceae</taxon>
        <taxon>Prorocentrales</taxon>
        <taxon>Prorocentraceae</taxon>
        <taxon>Prorocentrum</taxon>
    </lineage>
</organism>
<evidence type="ECO:0000256" key="2">
    <source>
        <dbReference type="SAM" id="SignalP"/>
    </source>
</evidence>
<evidence type="ECO:0000313" key="3">
    <source>
        <dbReference type="EMBL" id="CAK0853889.1"/>
    </source>
</evidence>
<protein>
    <submittedName>
        <fullName evidence="3">Uncharacterized protein</fullName>
    </submittedName>
</protein>
<proteinExistence type="predicted"/>
<dbReference type="EMBL" id="CAUYUJ010015435">
    <property type="protein sequence ID" value="CAK0853889.1"/>
    <property type="molecule type" value="Genomic_DNA"/>
</dbReference>
<evidence type="ECO:0000256" key="1">
    <source>
        <dbReference type="SAM" id="MobiDB-lite"/>
    </source>
</evidence>
<gene>
    <name evidence="3" type="ORF">PCOR1329_LOCUS45224</name>
</gene>
<feature type="non-terminal residue" evidence="3">
    <location>
        <position position="1"/>
    </location>
</feature>
<feature type="signal peptide" evidence="2">
    <location>
        <begin position="1"/>
        <end position="22"/>
    </location>
</feature>
<evidence type="ECO:0000313" key="4">
    <source>
        <dbReference type="Proteomes" id="UP001189429"/>
    </source>
</evidence>
<feature type="region of interest" description="Disordered" evidence="1">
    <location>
        <begin position="17"/>
        <end position="39"/>
    </location>
</feature>
<keyword evidence="2" id="KW-0732">Signal</keyword>
<feature type="region of interest" description="Disordered" evidence="1">
    <location>
        <begin position="87"/>
        <end position="197"/>
    </location>
</feature>
<comment type="caution">
    <text evidence="3">The sequence shown here is derived from an EMBL/GenBank/DDBJ whole genome shotgun (WGS) entry which is preliminary data.</text>
</comment>
<sequence length="197" mass="20543">PCWHKLATVSSTLWPSTWLAGATPGRPPRPTRSSPRIAAAPLRTARKGAAAFGARPRLGLAGTAVAESARGRNFRGRLGALRGRLRGEADRAEGRTAAAAEHESQLAAADRADEAGREPSGWELRSVLSPSSEGAAVEGRGRGRPGGGWLFAPRSFGKPAGEAGRGDPGRRPLERQAASLPLARKAEAPRGERASPL</sequence>
<feature type="compositionally biased region" description="Basic and acidic residues" evidence="1">
    <location>
        <begin position="184"/>
        <end position="197"/>
    </location>
</feature>
<keyword evidence="4" id="KW-1185">Reference proteome</keyword>